<name>A0A395J179_9HELO</name>
<dbReference type="AlphaFoldDB" id="A0A395J179"/>
<evidence type="ECO:0000313" key="6">
    <source>
        <dbReference type="EMBL" id="RAL64389.1"/>
    </source>
</evidence>
<dbReference type="OrthoDB" id="3439594at2759"/>
<keyword evidence="4" id="KW-0175">Coiled coil</keyword>
<accession>A0A395J179</accession>
<dbReference type="Pfam" id="PF03221">
    <property type="entry name" value="HTH_Tnp_Tc5"/>
    <property type="match status" value="1"/>
</dbReference>
<dbReference type="PROSITE" id="PS51253">
    <property type="entry name" value="HTH_CENPB"/>
    <property type="match status" value="1"/>
</dbReference>
<evidence type="ECO:0000256" key="3">
    <source>
        <dbReference type="ARBA" id="ARBA00023242"/>
    </source>
</evidence>
<feature type="domain" description="HTH CENPB-type" evidence="5">
    <location>
        <begin position="57"/>
        <end position="138"/>
    </location>
</feature>
<protein>
    <recommendedName>
        <fullName evidence="5">HTH CENPB-type domain-containing protein</fullName>
    </recommendedName>
</protein>
<dbReference type="InterPro" id="IPR050863">
    <property type="entry name" value="CenT-Element_Derived"/>
</dbReference>
<dbReference type="GO" id="GO:0003677">
    <property type="term" value="F:DNA binding"/>
    <property type="evidence" value="ECO:0007669"/>
    <property type="project" value="UniProtKB-KW"/>
</dbReference>
<evidence type="ECO:0000259" key="5">
    <source>
        <dbReference type="PROSITE" id="PS51253"/>
    </source>
</evidence>
<dbReference type="Pfam" id="PF05225">
    <property type="entry name" value="HTH_psq"/>
    <property type="match status" value="1"/>
</dbReference>
<feature type="coiled-coil region" evidence="4">
    <location>
        <begin position="342"/>
        <end position="376"/>
    </location>
</feature>
<gene>
    <name evidence="6" type="ORF">DID88_001865</name>
</gene>
<dbReference type="Gene3D" id="1.10.10.60">
    <property type="entry name" value="Homeodomain-like"/>
    <property type="match status" value="1"/>
</dbReference>
<dbReference type="InterPro" id="IPR006600">
    <property type="entry name" value="HTH_CenpB_DNA-bd_dom"/>
</dbReference>
<sequence length="416" mass="47468">MHTESPLTPSQIEEKIQNAIIALQLKEFKSIRKAAEYFEVPKSTLIARVAGRKSRTQSHEMAQILSNAEENTLVRWISQLTITGFPATPMLVKEMADEIRLRRVQVASSRIPTSTEILPIGHEWIYRFQKRHPELKTCYSRQLESNRAKEATPENIQAWFDAFRTRLIERNTRIIVDSTQKSNWKVTADKQEWITAFECVNAAGKALSPMVIFKAQNTNSAWIPKDTPQSWQFSTSTNGWTSNSHGLEWLKRVFEPESKKVSAGWRGAGLVPFAPRKVLDSLPFNSSQQPSTPQMRTSNQDLDLSILRSSPPDGTELRQANQTFNKALADNDSLASPTRRYAKRMTRLVESQNAEIALLRKQLADAQEVIETRKKRTKGKRVKLQGQFVFSSEEVLKMVREAEEKPKEKKATRTTT</sequence>
<evidence type="ECO:0000256" key="1">
    <source>
        <dbReference type="ARBA" id="ARBA00004123"/>
    </source>
</evidence>
<dbReference type="InterPro" id="IPR009057">
    <property type="entry name" value="Homeodomain-like_sf"/>
</dbReference>
<dbReference type="Proteomes" id="UP000249056">
    <property type="component" value="Unassembled WGS sequence"/>
</dbReference>
<comment type="caution">
    <text evidence="6">The sequence shown here is derived from an EMBL/GenBank/DDBJ whole genome shotgun (WGS) entry which is preliminary data.</text>
</comment>
<dbReference type="EMBL" id="QKRW01000014">
    <property type="protein sequence ID" value="RAL64389.1"/>
    <property type="molecule type" value="Genomic_DNA"/>
</dbReference>
<proteinExistence type="predicted"/>
<dbReference type="InterPro" id="IPR004875">
    <property type="entry name" value="DDE_SF_endonuclease_dom"/>
</dbReference>
<reference evidence="6 7" key="1">
    <citation type="submission" date="2018-06" db="EMBL/GenBank/DDBJ databases">
        <title>Genome Sequence of the Brown Rot Fungal Pathogen Monilinia fructigena.</title>
        <authorList>
            <person name="Landi L."/>
            <person name="De Miccolis Angelini R.M."/>
            <person name="Pollastro S."/>
            <person name="Abate D."/>
            <person name="Faretra F."/>
            <person name="Romanazzi G."/>
        </authorList>
    </citation>
    <scope>NUCLEOTIDE SEQUENCE [LARGE SCALE GENOMIC DNA]</scope>
    <source>
        <strain evidence="6 7">Mfrg269</strain>
    </source>
</reference>
<dbReference type="PANTHER" id="PTHR19303">
    <property type="entry name" value="TRANSPOSON"/>
    <property type="match status" value="1"/>
</dbReference>
<evidence type="ECO:0000256" key="2">
    <source>
        <dbReference type="ARBA" id="ARBA00023125"/>
    </source>
</evidence>
<keyword evidence="2" id="KW-0238">DNA-binding</keyword>
<evidence type="ECO:0000313" key="7">
    <source>
        <dbReference type="Proteomes" id="UP000249056"/>
    </source>
</evidence>
<dbReference type="InterPro" id="IPR007889">
    <property type="entry name" value="HTH_Psq"/>
</dbReference>
<dbReference type="SUPFAM" id="SSF46689">
    <property type="entry name" value="Homeodomain-like"/>
    <property type="match status" value="1"/>
</dbReference>
<dbReference type="GO" id="GO:0005634">
    <property type="term" value="C:nucleus"/>
    <property type="evidence" value="ECO:0007669"/>
    <property type="project" value="UniProtKB-SubCell"/>
</dbReference>
<evidence type="ECO:0000256" key="4">
    <source>
        <dbReference type="SAM" id="Coils"/>
    </source>
</evidence>
<organism evidence="6 7">
    <name type="scientific">Monilinia fructigena</name>
    <dbReference type="NCBI Taxonomy" id="38457"/>
    <lineage>
        <taxon>Eukaryota</taxon>
        <taxon>Fungi</taxon>
        <taxon>Dikarya</taxon>
        <taxon>Ascomycota</taxon>
        <taxon>Pezizomycotina</taxon>
        <taxon>Leotiomycetes</taxon>
        <taxon>Helotiales</taxon>
        <taxon>Sclerotiniaceae</taxon>
        <taxon>Monilinia</taxon>
    </lineage>
</organism>
<dbReference type="Pfam" id="PF03184">
    <property type="entry name" value="DDE_1"/>
    <property type="match status" value="1"/>
</dbReference>
<keyword evidence="3" id="KW-0539">Nucleus</keyword>
<keyword evidence="7" id="KW-1185">Reference proteome</keyword>
<comment type="subcellular location">
    <subcellularLocation>
        <location evidence="1">Nucleus</location>
    </subcellularLocation>
</comment>
<dbReference type="PANTHER" id="PTHR19303:SF74">
    <property type="entry name" value="POGO TRANSPOSABLE ELEMENT WITH KRAB DOMAIN"/>
    <property type="match status" value="1"/>
</dbReference>